<dbReference type="Pfam" id="PF00702">
    <property type="entry name" value="Hydrolase"/>
    <property type="match status" value="1"/>
</dbReference>
<reference evidence="1 2" key="1">
    <citation type="journal article" date="2010" name="J. Bacteriol.">
        <title>Genome sequences of Pelagibaca bermudensis HTCC2601T and Maritimibacter alkaliphilus HTCC2654T, the type strains of two marine Roseobacter genera.</title>
        <authorList>
            <person name="Thrash J.C."/>
            <person name="Cho J.C."/>
            <person name="Ferriera S."/>
            <person name="Johnson J."/>
            <person name="Vergin K.L."/>
            <person name="Giovannoni S.J."/>
        </authorList>
    </citation>
    <scope>NUCLEOTIDE SEQUENCE [LARGE SCALE GENOMIC DNA]</scope>
    <source>
        <strain evidence="2">DSM 26914 / JCM 13377 / KCTC 12554 / HTCC2601</strain>
    </source>
</reference>
<dbReference type="STRING" id="314265.R2601_17359"/>
<dbReference type="OrthoDB" id="9782449at2"/>
<organism evidence="1 2">
    <name type="scientific">Salipiger bermudensis (strain DSM 26914 / JCM 13377 / KCTC 12554 / HTCC2601)</name>
    <name type="common">Pelagibaca bermudensis</name>
    <dbReference type="NCBI Taxonomy" id="314265"/>
    <lineage>
        <taxon>Bacteria</taxon>
        <taxon>Pseudomonadati</taxon>
        <taxon>Pseudomonadota</taxon>
        <taxon>Alphaproteobacteria</taxon>
        <taxon>Rhodobacterales</taxon>
        <taxon>Roseobacteraceae</taxon>
        <taxon>Salipiger</taxon>
    </lineage>
</organism>
<protein>
    <submittedName>
        <fullName evidence="1">CbbY family protein</fullName>
    </submittedName>
</protein>
<dbReference type="NCBIfam" id="TIGR01509">
    <property type="entry name" value="HAD-SF-IA-v3"/>
    <property type="match status" value="1"/>
</dbReference>
<dbReference type="Gene3D" id="1.10.150.240">
    <property type="entry name" value="Putative phosphatase, domain 2"/>
    <property type="match status" value="1"/>
</dbReference>
<proteinExistence type="predicted"/>
<dbReference type="HOGENOM" id="CLU_045011_0_2_5"/>
<dbReference type="SFLD" id="SFLDS00003">
    <property type="entry name" value="Haloacid_Dehalogenase"/>
    <property type="match status" value="1"/>
</dbReference>
<evidence type="ECO:0000313" key="1">
    <source>
        <dbReference type="EMBL" id="EAU46924.1"/>
    </source>
</evidence>
<dbReference type="PRINTS" id="PR00413">
    <property type="entry name" value="HADHALOGNASE"/>
</dbReference>
<dbReference type="SFLD" id="SFLDG01129">
    <property type="entry name" value="C1.5:_HAD__Beta-PGM__Phosphata"/>
    <property type="match status" value="1"/>
</dbReference>
<accession>Q0FS35</accession>
<dbReference type="RefSeq" id="WP_007797154.1">
    <property type="nucleotide sequence ID" value="NZ_DS022276.1"/>
</dbReference>
<dbReference type="InterPro" id="IPR036412">
    <property type="entry name" value="HAD-like_sf"/>
</dbReference>
<dbReference type="PANTHER" id="PTHR42896:SF2">
    <property type="entry name" value="CBBY-LIKE PROTEIN"/>
    <property type="match status" value="1"/>
</dbReference>
<comment type="caution">
    <text evidence="1">The sequence shown here is derived from an EMBL/GenBank/DDBJ whole genome shotgun (WGS) entry which is preliminary data.</text>
</comment>
<dbReference type="Proteomes" id="UP000006230">
    <property type="component" value="Unassembled WGS sequence"/>
</dbReference>
<keyword evidence="2" id="KW-1185">Reference proteome</keyword>
<dbReference type="InterPro" id="IPR023214">
    <property type="entry name" value="HAD_sf"/>
</dbReference>
<dbReference type="SUPFAM" id="SSF56784">
    <property type="entry name" value="HAD-like"/>
    <property type="match status" value="1"/>
</dbReference>
<dbReference type="GO" id="GO:0016787">
    <property type="term" value="F:hydrolase activity"/>
    <property type="evidence" value="ECO:0007669"/>
    <property type="project" value="InterPro"/>
</dbReference>
<dbReference type="EMBL" id="AATQ01000010">
    <property type="protein sequence ID" value="EAU46924.1"/>
    <property type="molecule type" value="Genomic_DNA"/>
</dbReference>
<dbReference type="eggNOG" id="COG0637">
    <property type="taxonomic scope" value="Bacteria"/>
</dbReference>
<dbReference type="InterPro" id="IPR023198">
    <property type="entry name" value="PGP-like_dom2"/>
</dbReference>
<dbReference type="Gene3D" id="3.40.50.1000">
    <property type="entry name" value="HAD superfamily/HAD-like"/>
    <property type="match status" value="1"/>
</dbReference>
<name>Q0FS35_SALBH</name>
<evidence type="ECO:0000313" key="2">
    <source>
        <dbReference type="Proteomes" id="UP000006230"/>
    </source>
</evidence>
<dbReference type="InterPro" id="IPR044999">
    <property type="entry name" value="CbbY-like"/>
</dbReference>
<dbReference type="AlphaFoldDB" id="Q0FS35"/>
<gene>
    <name evidence="1" type="ORF">R2601_17359</name>
</gene>
<sequence length="233" mass="24621">MSTPLRALIFDVDGTLAETEEAHRMAFNDSFDNAGLGWHWSREDYRRLLKTTGGKERIRAFLAESGKSDAGLDIAALHAAKTRRYVEILESGGLALREGVEALMVAARGAGMRLAIATTTSRPNVEALCRCCWGKPAAELFDVIAAGDEVATKKPAPDVYALALERLGLPAGEVLALEDSRNGVLSAQRAGIAVLVTPSVYTAGEDFAGAEIVASLAPGDLPSRIRDALSVGA</sequence>
<dbReference type="PANTHER" id="PTHR42896">
    <property type="entry name" value="XYLULOSE-1,5-BISPHOSPHATE (XUBP) PHOSPHATASE"/>
    <property type="match status" value="1"/>
</dbReference>
<dbReference type="InterPro" id="IPR006439">
    <property type="entry name" value="HAD-SF_hydro_IA"/>
</dbReference>